<dbReference type="Proteomes" id="UP000194841">
    <property type="component" value="Unassembled WGS sequence"/>
</dbReference>
<comment type="caution">
    <text evidence="1">The sequence shown here is derived from an EMBL/GenBank/DDBJ whole genome shotgun (WGS) entry which is preliminary data.</text>
</comment>
<dbReference type="SUPFAM" id="SSF50475">
    <property type="entry name" value="FMN-binding split barrel"/>
    <property type="match status" value="1"/>
</dbReference>
<dbReference type="OrthoDB" id="9794948at2"/>
<dbReference type="AlphaFoldDB" id="A0A244CP06"/>
<evidence type="ECO:0008006" key="3">
    <source>
        <dbReference type="Google" id="ProtNLM"/>
    </source>
</evidence>
<organism evidence="1 2">
    <name type="scientific">Pseudoalteromonas ulvae</name>
    <dbReference type="NCBI Taxonomy" id="107327"/>
    <lineage>
        <taxon>Bacteria</taxon>
        <taxon>Pseudomonadati</taxon>
        <taxon>Pseudomonadota</taxon>
        <taxon>Gammaproteobacteria</taxon>
        <taxon>Alteromonadales</taxon>
        <taxon>Pseudoalteromonadaceae</taxon>
        <taxon>Pseudoalteromonas</taxon>
    </lineage>
</organism>
<dbReference type="Gene3D" id="2.30.110.10">
    <property type="entry name" value="Electron Transport, Fmn-binding Protein, Chain A"/>
    <property type="match status" value="1"/>
</dbReference>
<dbReference type="PANTHER" id="PTHR35802">
    <property type="entry name" value="PROTEASE SYNTHASE AND SPORULATION PROTEIN PAI 2"/>
    <property type="match status" value="1"/>
</dbReference>
<protein>
    <recommendedName>
        <fullName evidence="3">Transcriptional regulator</fullName>
    </recommendedName>
</protein>
<reference evidence="1 2" key="1">
    <citation type="submission" date="2017-02" db="EMBL/GenBank/DDBJ databases">
        <title>Pseudoalteromonas ulvae TC14 Genome.</title>
        <authorList>
            <person name="Molmeret M."/>
        </authorList>
    </citation>
    <scope>NUCLEOTIDE SEQUENCE [LARGE SCALE GENOMIC DNA]</scope>
    <source>
        <strain evidence="1">TC14</strain>
    </source>
</reference>
<dbReference type="RefSeq" id="WP_086744819.1">
    <property type="nucleotide sequence ID" value="NZ_MWPV01000004.1"/>
</dbReference>
<name>A0A244CP06_PSEDV</name>
<keyword evidence="2" id="KW-1185">Reference proteome</keyword>
<dbReference type="Pfam" id="PF04299">
    <property type="entry name" value="FMN_bind_2"/>
    <property type="match status" value="1"/>
</dbReference>
<dbReference type="InterPro" id="IPR012349">
    <property type="entry name" value="Split_barrel_FMN-bd"/>
</dbReference>
<dbReference type="PANTHER" id="PTHR35802:SF1">
    <property type="entry name" value="PROTEASE SYNTHASE AND SPORULATION PROTEIN PAI 2"/>
    <property type="match status" value="1"/>
</dbReference>
<gene>
    <name evidence="1" type="ORF">B1199_14445</name>
</gene>
<sequence>MYPSQHYQSQNLSLLLHIIEQSPLATLLFNQAGEQWPHISHIPFIFDQGMLIGHISRLHPLANQLTQGDVELKLIFNGPDGYISPLYSPDAQTVPTWNYAKVVVTGQASIVSDKTEQGALMAQISHHFEQQLHYQFSAEPWSIDTLPAKHLDAMINAISIFKVAICRTEGNIKLSQNKPPLAIEAMTKHLKAHQQPDLAALMNRAQS</sequence>
<dbReference type="EMBL" id="MWPV01000004">
    <property type="protein sequence ID" value="OUL57361.1"/>
    <property type="molecule type" value="Genomic_DNA"/>
</dbReference>
<accession>A0A244CP06</accession>
<dbReference type="InterPro" id="IPR007396">
    <property type="entry name" value="TR_PAI2-type"/>
</dbReference>
<dbReference type="PIRSF" id="PIRSF010372">
    <property type="entry name" value="PaiB"/>
    <property type="match status" value="1"/>
</dbReference>
<evidence type="ECO:0000313" key="1">
    <source>
        <dbReference type="EMBL" id="OUL57361.1"/>
    </source>
</evidence>
<proteinExistence type="predicted"/>
<evidence type="ECO:0000313" key="2">
    <source>
        <dbReference type="Proteomes" id="UP000194841"/>
    </source>
</evidence>